<feature type="compositionally biased region" description="Basic and acidic residues" evidence="1">
    <location>
        <begin position="572"/>
        <end position="607"/>
    </location>
</feature>
<dbReference type="InterPro" id="IPR052793">
    <property type="entry name" value="EJC-associated_protein"/>
</dbReference>
<dbReference type="InterPro" id="IPR036361">
    <property type="entry name" value="SAP_dom_sf"/>
</dbReference>
<dbReference type="InterPro" id="IPR035979">
    <property type="entry name" value="RBD_domain_sf"/>
</dbReference>
<dbReference type="SMART" id="SM00513">
    <property type="entry name" value="SAP"/>
    <property type="match status" value="1"/>
</dbReference>
<dbReference type="SUPFAM" id="SSF68906">
    <property type="entry name" value="SAP domain"/>
    <property type="match status" value="1"/>
</dbReference>
<dbReference type="Gene3D" id="3.30.70.330">
    <property type="match status" value="1"/>
</dbReference>
<dbReference type="CDD" id="cd12432">
    <property type="entry name" value="RRM_ACINU"/>
    <property type="match status" value="1"/>
</dbReference>
<feature type="compositionally biased region" description="Basic and acidic residues" evidence="1">
    <location>
        <begin position="217"/>
        <end position="230"/>
    </location>
</feature>
<feature type="compositionally biased region" description="Basic and acidic residues" evidence="1">
    <location>
        <begin position="626"/>
        <end position="691"/>
    </location>
</feature>
<feature type="compositionally biased region" description="Acidic residues" evidence="1">
    <location>
        <begin position="206"/>
        <end position="216"/>
    </location>
</feature>
<reference evidence="4" key="1">
    <citation type="submission" date="2017-10" db="EMBL/GenBank/DDBJ databases">
        <title>Rapid genome shrinkage in a self-fertile nematode reveals novel sperm competition proteins.</title>
        <authorList>
            <person name="Yin D."/>
            <person name="Schwarz E.M."/>
            <person name="Thomas C.G."/>
            <person name="Felde R.L."/>
            <person name="Korf I.F."/>
            <person name="Cutter A.D."/>
            <person name="Schartner C.M."/>
            <person name="Ralston E.J."/>
            <person name="Meyer B.J."/>
            <person name="Haag E.S."/>
        </authorList>
    </citation>
    <scope>NUCLEOTIDE SEQUENCE [LARGE SCALE GENOMIC DNA]</scope>
    <source>
        <strain evidence="4">JU1422</strain>
    </source>
</reference>
<dbReference type="Pfam" id="PF02037">
    <property type="entry name" value="SAP"/>
    <property type="match status" value="1"/>
</dbReference>
<comment type="caution">
    <text evidence="3">The sequence shown here is derived from an EMBL/GenBank/DDBJ whole genome shotgun (WGS) entry which is preliminary data.</text>
</comment>
<evidence type="ECO:0000313" key="4">
    <source>
        <dbReference type="Proteomes" id="UP000230233"/>
    </source>
</evidence>
<keyword evidence="4" id="KW-1185">Reference proteome</keyword>
<feature type="compositionally biased region" description="Acidic residues" evidence="1">
    <location>
        <begin position="320"/>
        <end position="332"/>
    </location>
</feature>
<dbReference type="OrthoDB" id="5348404at2759"/>
<dbReference type="PANTHER" id="PTHR46589:SF1">
    <property type="entry name" value="APOPTOTIC CHROMATIN CONDENSATION INDUCER IN THE NUCLEUS"/>
    <property type="match status" value="1"/>
</dbReference>
<dbReference type="Gene3D" id="1.10.720.30">
    <property type="entry name" value="SAP domain"/>
    <property type="match status" value="1"/>
</dbReference>
<accession>A0A2G5VI50</accession>
<dbReference type="GO" id="GO:0003723">
    <property type="term" value="F:RNA binding"/>
    <property type="evidence" value="ECO:0007669"/>
    <property type="project" value="TreeGrafter"/>
</dbReference>
<dbReference type="InterPro" id="IPR003034">
    <property type="entry name" value="SAP_dom"/>
</dbReference>
<sequence>MAGKLLSPLRLAVSTSIFNGPHGVKTATMSHMEMATMDIQTVQSGRFLSRNKAVKAASITSLLLWRKNQVNICDICETEDIFFFLRKTRVIASNSFGAKTVLEMAEDDVMIDGRPLSSLKVTELKEELEKRQIYIKGVKAVLQEKLREAIASEGGSTAGSKSLEPESEAPGTKTPQNNLSPSKKSETSPSKRQTPKRGQRNKQENEPVEAPEVEIEPEQRTDSVQEKVDDVAETVVSQSSEPLKTADAEQLENEAEASEKPQVPETELQDKTAEVEVAPQETIATKDTEPVAQSADTVKETEQEPEVINAPSEKKVPKDDDGDELDYGDDEEKDQKDDESMDSEDAKEEKEAKVIQVEGKNEKNAEGVKKEEKVRESVSHRRVSSPSSRHPVSNIVHIRGLTRPFTERQLRNEIEKHGGEITDFWIDKVKSHCFAKLKTNEDAGNVRNAMHDTVWPDGNPKKLAIVFESDENMTKYKEGKESSIVEAGKIGGRGDRMSTSSQLSLLGGKASLQTTIQNVLRDNDKLDADRKEKRGSLASRLTRIDDADKTKEDRKRNRSETPPFSRGAGFMNEKRAKLDDQERGNRRDEPRRVTEDDVPKKSVDQLFKKTLAQPPIYYLPLTEEQVAEKANKKMKEAEKATERAGKSDREKDHDRSRGERAERGDRGERIDRGDRGERSDRGERDRQRRRD</sequence>
<dbReference type="Proteomes" id="UP000230233">
    <property type="component" value="Chromosome I"/>
</dbReference>
<feature type="region of interest" description="Disordered" evidence="1">
    <location>
        <begin position="530"/>
        <end position="691"/>
    </location>
</feature>
<dbReference type="GO" id="GO:0061574">
    <property type="term" value="C:ASAP complex"/>
    <property type="evidence" value="ECO:0007669"/>
    <property type="project" value="TreeGrafter"/>
</dbReference>
<dbReference type="PROSITE" id="PS50800">
    <property type="entry name" value="SAP"/>
    <property type="match status" value="1"/>
</dbReference>
<dbReference type="PANTHER" id="PTHR46589">
    <property type="entry name" value="APOPTOTIC CHROMATIN CONDENSATION INDUCER IN THE NUCLEUS"/>
    <property type="match status" value="1"/>
</dbReference>
<dbReference type="AlphaFoldDB" id="A0A2G5VI50"/>
<organism evidence="3 4">
    <name type="scientific">Caenorhabditis nigoni</name>
    <dbReference type="NCBI Taxonomy" id="1611254"/>
    <lineage>
        <taxon>Eukaryota</taxon>
        <taxon>Metazoa</taxon>
        <taxon>Ecdysozoa</taxon>
        <taxon>Nematoda</taxon>
        <taxon>Chromadorea</taxon>
        <taxon>Rhabditida</taxon>
        <taxon>Rhabditina</taxon>
        <taxon>Rhabditomorpha</taxon>
        <taxon>Rhabditoidea</taxon>
        <taxon>Rhabditidae</taxon>
        <taxon>Peloderinae</taxon>
        <taxon>Caenorhabditis</taxon>
    </lineage>
</organism>
<dbReference type="EMBL" id="PDUG01000001">
    <property type="protein sequence ID" value="PIC51475.1"/>
    <property type="molecule type" value="Genomic_DNA"/>
</dbReference>
<dbReference type="InterPro" id="IPR034257">
    <property type="entry name" value="Acinus_RRM"/>
</dbReference>
<dbReference type="GO" id="GO:0071011">
    <property type="term" value="C:precatalytic spliceosome"/>
    <property type="evidence" value="ECO:0007669"/>
    <property type="project" value="TreeGrafter"/>
</dbReference>
<feature type="region of interest" description="Disordered" evidence="1">
    <location>
        <begin position="152"/>
        <end position="391"/>
    </location>
</feature>
<evidence type="ECO:0000259" key="2">
    <source>
        <dbReference type="PROSITE" id="PS50800"/>
    </source>
</evidence>
<feature type="compositionally biased region" description="Basic and acidic residues" evidence="1">
    <location>
        <begin position="542"/>
        <end position="559"/>
    </location>
</feature>
<protein>
    <recommendedName>
        <fullName evidence="2">SAP domain-containing protein</fullName>
    </recommendedName>
</protein>
<name>A0A2G5VI50_9PELO</name>
<proteinExistence type="predicted"/>
<dbReference type="GO" id="GO:0008380">
    <property type="term" value="P:RNA splicing"/>
    <property type="evidence" value="ECO:0007669"/>
    <property type="project" value="TreeGrafter"/>
</dbReference>
<dbReference type="Pfam" id="PF16294">
    <property type="entry name" value="RSB_motif"/>
    <property type="match status" value="1"/>
</dbReference>
<feature type="compositionally biased region" description="Basic and acidic residues" evidence="1">
    <location>
        <begin position="347"/>
        <end position="379"/>
    </location>
</feature>
<dbReference type="InterPro" id="IPR032552">
    <property type="entry name" value="RSB_motif"/>
</dbReference>
<dbReference type="FunFam" id="3.30.70.330:FF:001333">
    <property type="entry name" value="ACINus (Mammalian Apoptotic Chromatin condensation Inducer in the Nucleus) homolog"/>
    <property type="match status" value="1"/>
</dbReference>
<evidence type="ECO:0000313" key="3">
    <source>
        <dbReference type="EMBL" id="PIC51475.1"/>
    </source>
</evidence>
<dbReference type="STRING" id="1611254.A0A2G5VI50"/>
<dbReference type="SUPFAM" id="SSF54928">
    <property type="entry name" value="RNA-binding domain, RBD"/>
    <property type="match status" value="1"/>
</dbReference>
<dbReference type="InterPro" id="IPR012677">
    <property type="entry name" value="Nucleotide-bd_a/b_plait_sf"/>
</dbReference>
<feature type="domain" description="SAP" evidence="2">
    <location>
        <begin position="116"/>
        <end position="150"/>
    </location>
</feature>
<gene>
    <name evidence="3" type="primary">Cni-acin-1</name>
    <name evidence="3" type="synonym">Cnig_chr_I.g1975</name>
    <name evidence="3" type="ORF">B9Z55_001975</name>
</gene>
<evidence type="ECO:0000256" key="1">
    <source>
        <dbReference type="SAM" id="MobiDB-lite"/>
    </source>
</evidence>